<reference evidence="1" key="1">
    <citation type="submission" date="2020-12" db="EMBL/GenBank/DDBJ databases">
        <title>Bacterial taxonomy.</title>
        <authorList>
            <person name="Pan X."/>
        </authorList>
    </citation>
    <scope>NUCLEOTIDE SEQUENCE</scope>
    <source>
        <strain evidence="1">B2012</strain>
    </source>
</reference>
<dbReference type="AlphaFoldDB" id="A0A934MFC7"/>
<evidence type="ECO:0000313" key="2">
    <source>
        <dbReference type="Proteomes" id="UP000609531"/>
    </source>
</evidence>
<feature type="non-terminal residue" evidence="1">
    <location>
        <position position="93"/>
    </location>
</feature>
<sequence length="93" mass="10606">MVREWAQRDFGNRIGLDRVIRVLDRHNVRGTVALNSDVCVHMPEVVRACLAHGWELMGHGKTNTHRLNEVPPEEERVLVKEILDTIEGLSGTR</sequence>
<dbReference type="PANTHER" id="PTHR43123:SF4">
    <property type="entry name" value="POLYSACCHARIDE DEACETYLASE"/>
    <property type="match status" value="1"/>
</dbReference>
<comment type="caution">
    <text evidence="1">The sequence shown here is derived from an EMBL/GenBank/DDBJ whole genome shotgun (WGS) entry which is preliminary data.</text>
</comment>
<organism evidence="1 2">
    <name type="scientific">Acuticoccus mangrovi</name>
    <dbReference type="NCBI Taxonomy" id="2796142"/>
    <lineage>
        <taxon>Bacteria</taxon>
        <taxon>Pseudomonadati</taxon>
        <taxon>Pseudomonadota</taxon>
        <taxon>Alphaproteobacteria</taxon>
        <taxon>Hyphomicrobiales</taxon>
        <taxon>Amorphaceae</taxon>
        <taxon>Acuticoccus</taxon>
    </lineage>
</organism>
<dbReference type="EMBL" id="JAEKJA010000031">
    <property type="protein sequence ID" value="MBJ3778527.1"/>
    <property type="molecule type" value="Genomic_DNA"/>
</dbReference>
<dbReference type="SUPFAM" id="SSF88713">
    <property type="entry name" value="Glycoside hydrolase/deacetylase"/>
    <property type="match status" value="1"/>
</dbReference>
<dbReference type="PANTHER" id="PTHR43123">
    <property type="entry name" value="POLYSACCHARIDE DEACETYLASE-RELATED"/>
    <property type="match status" value="1"/>
</dbReference>
<accession>A0A934MFC7</accession>
<name>A0A934MFC7_9HYPH</name>
<dbReference type="GO" id="GO:0005975">
    <property type="term" value="P:carbohydrate metabolic process"/>
    <property type="evidence" value="ECO:0007669"/>
    <property type="project" value="InterPro"/>
</dbReference>
<keyword evidence="2" id="KW-1185">Reference proteome</keyword>
<evidence type="ECO:0000313" key="1">
    <source>
        <dbReference type="EMBL" id="MBJ3778527.1"/>
    </source>
</evidence>
<dbReference type="InterPro" id="IPR011330">
    <property type="entry name" value="Glyco_hydro/deAcase_b/a-brl"/>
</dbReference>
<proteinExistence type="predicted"/>
<dbReference type="Proteomes" id="UP000609531">
    <property type="component" value="Unassembled WGS sequence"/>
</dbReference>
<protein>
    <submittedName>
        <fullName evidence="1">Polysaccharide deacetylase family protein</fullName>
    </submittedName>
</protein>
<dbReference type="Gene3D" id="3.20.20.370">
    <property type="entry name" value="Glycoside hydrolase/deacetylase"/>
    <property type="match status" value="1"/>
</dbReference>
<gene>
    <name evidence="1" type="ORF">JCR33_22695</name>
</gene>